<dbReference type="AlphaFoldDB" id="A0A3N4JAE9"/>
<evidence type="ECO:0000313" key="3">
    <source>
        <dbReference type="EMBL" id="RPA95252.1"/>
    </source>
</evidence>
<dbReference type="InterPro" id="IPR050745">
    <property type="entry name" value="Multifunctional_regulatory"/>
</dbReference>
<name>A0A3N4JAE9_9PEZI</name>
<evidence type="ECO:0000313" key="4">
    <source>
        <dbReference type="Proteomes" id="UP000276215"/>
    </source>
</evidence>
<organism evidence="3 4">
    <name type="scientific">Choiromyces venosus 120613-1</name>
    <dbReference type="NCBI Taxonomy" id="1336337"/>
    <lineage>
        <taxon>Eukaryota</taxon>
        <taxon>Fungi</taxon>
        <taxon>Dikarya</taxon>
        <taxon>Ascomycota</taxon>
        <taxon>Pezizomycotina</taxon>
        <taxon>Pezizomycetes</taxon>
        <taxon>Pezizales</taxon>
        <taxon>Tuberaceae</taxon>
        <taxon>Choiromyces</taxon>
    </lineage>
</organism>
<keyword evidence="2" id="KW-0040">ANK repeat</keyword>
<keyword evidence="4" id="KW-1185">Reference proteome</keyword>
<dbReference type="Pfam" id="PF12796">
    <property type="entry name" value="Ank_2"/>
    <property type="match status" value="1"/>
</dbReference>
<dbReference type="InterPro" id="IPR036770">
    <property type="entry name" value="Ankyrin_rpt-contain_sf"/>
</dbReference>
<dbReference type="SUPFAM" id="SSF48403">
    <property type="entry name" value="Ankyrin repeat"/>
    <property type="match status" value="1"/>
</dbReference>
<dbReference type="Proteomes" id="UP000276215">
    <property type="component" value="Unassembled WGS sequence"/>
</dbReference>
<proteinExistence type="predicted"/>
<dbReference type="PANTHER" id="PTHR24189:SF50">
    <property type="entry name" value="ANKYRIN REPEAT AND SOCS BOX PROTEIN 2"/>
    <property type="match status" value="1"/>
</dbReference>
<evidence type="ECO:0000256" key="1">
    <source>
        <dbReference type="ARBA" id="ARBA00022737"/>
    </source>
</evidence>
<gene>
    <name evidence="3" type="ORF">L873DRAFT_1813202</name>
</gene>
<dbReference type="EMBL" id="ML120428">
    <property type="protein sequence ID" value="RPA95252.1"/>
    <property type="molecule type" value="Genomic_DNA"/>
</dbReference>
<accession>A0A3N4JAE9</accession>
<protein>
    <submittedName>
        <fullName evidence="3">Ankyrin</fullName>
    </submittedName>
</protein>
<sequence length="239" mass="26236">MALLYLPNEIILQISGILELPDYSSLLRCNRRLAGLLMPTFLNYTLRCPNTQGKLALQLAAKRGDIGTINALVDLGLPSLITEGHHISYICPTLTPTAIITLLSNKYFSVDARDTLGRTALYIAARDNPTAVRCLLSHGGDVNAATYRARKTPLMRASKSNEPDVIRILLADEETDVNGQDLYGCAPLYFATDHGCVNAMAALLEYSGINVKLSSFETACMKGHWEAVRMLLARYDMVD</sequence>
<reference evidence="3 4" key="1">
    <citation type="journal article" date="2018" name="Nat. Ecol. Evol.">
        <title>Pezizomycetes genomes reveal the molecular basis of ectomycorrhizal truffle lifestyle.</title>
        <authorList>
            <person name="Murat C."/>
            <person name="Payen T."/>
            <person name="Noel B."/>
            <person name="Kuo A."/>
            <person name="Morin E."/>
            <person name="Chen J."/>
            <person name="Kohler A."/>
            <person name="Krizsan K."/>
            <person name="Balestrini R."/>
            <person name="Da Silva C."/>
            <person name="Montanini B."/>
            <person name="Hainaut M."/>
            <person name="Levati E."/>
            <person name="Barry K.W."/>
            <person name="Belfiori B."/>
            <person name="Cichocki N."/>
            <person name="Clum A."/>
            <person name="Dockter R.B."/>
            <person name="Fauchery L."/>
            <person name="Guy J."/>
            <person name="Iotti M."/>
            <person name="Le Tacon F."/>
            <person name="Lindquist E.A."/>
            <person name="Lipzen A."/>
            <person name="Malagnac F."/>
            <person name="Mello A."/>
            <person name="Molinier V."/>
            <person name="Miyauchi S."/>
            <person name="Poulain J."/>
            <person name="Riccioni C."/>
            <person name="Rubini A."/>
            <person name="Sitrit Y."/>
            <person name="Splivallo R."/>
            <person name="Traeger S."/>
            <person name="Wang M."/>
            <person name="Zifcakova L."/>
            <person name="Wipf D."/>
            <person name="Zambonelli A."/>
            <person name="Paolocci F."/>
            <person name="Nowrousian M."/>
            <person name="Ottonello S."/>
            <person name="Baldrian P."/>
            <person name="Spatafora J.W."/>
            <person name="Henrissat B."/>
            <person name="Nagy L.G."/>
            <person name="Aury J.M."/>
            <person name="Wincker P."/>
            <person name="Grigoriev I.V."/>
            <person name="Bonfante P."/>
            <person name="Martin F.M."/>
        </authorList>
    </citation>
    <scope>NUCLEOTIDE SEQUENCE [LARGE SCALE GENOMIC DNA]</scope>
    <source>
        <strain evidence="3 4">120613-1</strain>
    </source>
</reference>
<keyword evidence="1" id="KW-0677">Repeat</keyword>
<dbReference type="OrthoDB" id="341259at2759"/>
<dbReference type="SMART" id="SM00248">
    <property type="entry name" value="ANK"/>
    <property type="match status" value="4"/>
</dbReference>
<dbReference type="Gene3D" id="1.25.40.20">
    <property type="entry name" value="Ankyrin repeat-containing domain"/>
    <property type="match status" value="1"/>
</dbReference>
<dbReference type="InterPro" id="IPR002110">
    <property type="entry name" value="Ankyrin_rpt"/>
</dbReference>
<evidence type="ECO:0000256" key="2">
    <source>
        <dbReference type="ARBA" id="ARBA00023043"/>
    </source>
</evidence>
<dbReference type="PANTHER" id="PTHR24189">
    <property type="entry name" value="MYOTROPHIN"/>
    <property type="match status" value="1"/>
</dbReference>